<dbReference type="EMBL" id="LWDX02034867">
    <property type="protein sequence ID" value="OEL26342.1"/>
    <property type="molecule type" value="Genomic_DNA"/>
</dbReference>
<feature type="region of interest" description="Disordered" evidence="1">
    <location>
        <begin position="168"/>
        <end position="209"/>
    </location>
</feature>
<proteinExistence type="predicted"/>
<reference evidence="2 3" key="1">
    <citation type="submission" date="2016-09" db="EMBL/GenBank/DDBJ databases">
        <title>The draft genome of Dichanthelium oligosanthes: A C3 panicoid grass species.</title>
        <authorList>
            <person name="Studer A.J."/>
            <person name="Schnable J.C."/>
            <person name="Brutnell T.P."/>
        </authorList>
    </citation>
    <scope>NUCLEOTIDE SEQUENCE [LARGE SCALE GENOMIC DNA]</scope>
    <source>
        <strain evidence="3">cv. Kellogg 1175</strain>
        <tissue evidence="2">Leaf</tissue>
    </source>
</reference>
<dbReference type="PANTHER" id="PTHR33026:SF7">
    <property type="entry name" value="OS03G0100275 PROTEIN"/>
    <property type="match status" value="1"/>
</dbReference>
<dbReference type="OrthoDB" id="10671036at2759"/>
<gene>
    <name evidence="2" type="ORF">BAE44_0012639</name>
</gene>
<dbReference type="AlphaFoldDB" id="A0A1E5VMP0"/>
<dbReference type="Proteomes" id="UP000095767">
    <property type="component" value="Unassembled WGS sequence"/>
</dbReference>
<accession>A0A1E5VMP0</accession>
<sequence>MAGNTAMNKPEIAAEVAVAAKLAPCTTTMKMTDSNKGWHSKWFYVANPPLPLPAFSGHFAKKVDEWDWGVDMDERRMWVGPMLELLGLLKNAGLTGVKVLWTFFERRVQPLMVWAHPMFRYTGAGDLMRMSPEVLEQAEVRSRIWAVIRQVQADVDVVELDHHKAGLAPDPATRREGYNPFNPLHARPHYPPLANDEDKRDANQVENKS</sequence>
<evidence type="ECO:0000313" key="3">
    <source>
        <dbReference type="Proteomes" id="UP000095767"/>
    </source>
</evidence>
<evidence type="ECO:0000313" key="2">
    <source>
        <dbReference type="EMBL" id="OEL26342.1"/>
    </source>
</evidence>
<protein>
    <submittedName>
        <fullName evidence="2">Uncharacterized protein</fullName>
    </submittedName>
</protein>
<feature type="compositionally biased region" description="Basic and acidic residues" evidence="1">
    <location>
        <begin position="196"/>
        <end position="209"/>
    </location>
</feature>
<evidence type="ECO:0000256" key="1">
    <source>
        <dbReference type="SAM" id="MobiDB-lite"/>
    </source>
</evidence>
<dbReference type="PANTHER" id="PTHR33026">
    <property type="entry name" value="OS06G0360600 PROTEIN"/>
    <property type="match status" value="1"/>
</dbReference>
<comment type="caution">
    <text evidence="2">The sequence shown here is derived from an EMBL/GenBank/DDBJ whole genome shotgun (WGS) entry which is preliminary data.</text>
</comment>
<name>A0A1E5VMP0_9POAL</name>
<organism evidence="2 3">
    <name type="scientific">Dichanthelium oligosanthes</name>
    <dbReference type="NCBI Taxonomy" id="888268"/>
    <lineage>
        <taxon>Eukaryota</taxon>
        <taxon>Viridiplantae</taxon>
        <taxon>Streptophyta</taxon>
        <taxon>Embryophyta</taxon>
        <taxon>Tracheophyta</taxon>
        <taxon>Spermatophyta</taxon>
        <taxon>Magnoliopsida</taxon>
        <taxon>Liliopsida</taxon>
        <taxon>Poales</taxon>
        <taxon>Poaceae</taxon>
        <taxon>PACMAD clade</taxon>
        <taxon>Panicoideae</taxon>
        <taxon>Panicodae</taxon>
        <taxon>Paniceae</taxon>
        <taxon>Dichantheliinae</taxon>
        <taxon>Dichanthelium</taxon>
    </lineage>
</organism>
<keyword evidence="3" id="KW-1185">Reference proteome</keyword>